<evidence type="ECO:0000256" key="4">
    <source>
        <dbReference type="ARBA" id="ARBA00022679"/>
    </source>
</evidence>
<comment type="catalytic activity">
    <reaction evidence="9">
        <text>L-alanine + 2-oxoglutarate = pyruvate + L-glutamate</text>
        <dbReference type="Rhea" id="RHEA:19453"/>
        <dbReference type="ChEBI" id="CHEBI:15361"/>
        <dbReference type="ChEBI" id="CHEBI:16810"/>
        <dbReference type="ChEBI" id="CHEBI:29985"/>
        <dbReference type="ChEBI" id="CHEBI:57972"/>
        <dbReference type="EC" id="2.6.1.2"/>
    </reaction>
</comment>
<dbReference type="Gene3D" id="6.10.250.1900">
    <property type="match status" value="1"/>
</dbReference>
<feature type="compositionally biased region" description="Basic and acidic residues" evidence="14">
    <location>
        <begin position="7"/>
        <end position="26"/>
    </location>
</feature>
<dbReference type="Gene3D" id="6.10.140.560">
    <property type="match status" value="1"/>
</dbReference>
<dbReference type="GO" id="GO:0004021">
    <property type="term" value="F:L-alanine:2-oxoglutarate aminotransferase activity"/>
    <property type="evidence" value="ECO:0007669"/>
    <property type="project" value="UniProtKB-EC"/>
</dbReference>
<evidence type="ECO:0000313" key="19">
    <source>
        <dbReference type="Proteomes" id="UP001474421"/>
    </source>
</evidence>
<evidence type="ECO:0000256" key="3">
    <source>
        <dbReference type="ARBA" id="ARBA00022576"/>
    </source>
</evidence>
<feature type="compositionally biased region" description="Basic and acidic residues" evidence="14">
    <location>
        <begin position="780"/>
        <end position="798"/>
    </location>
</feature>
<gene>
    <name evidence="18" type="ORF">NXF25_016816</name>
</gene>
<evidence type="ECO:0000259" key="15">
    <source>
        <dbReference type="Pfam" id="PF00155"/>
    </source>
</evidence>
<keyword evidence="3 18" id="KW-0032">Aminotransferase</keyword>
<dbReference type="Pfam" id="PF10444">
    <property type="entry name" value="Nbl1_Borealin_N"/>
    <property type="match status" value="1"/>
</dbReference>
<dbReference type="Gene3D" id="3.40.640.10">
    <property type="entry name" value="Type I PLP-dependent aspartate aminotransferase-like (Major domain)"/>
    <property type="match status" value="1"/>
</dbReference>
<dbReference type="InterPro" id="IPR046466">
    <property type="entry name" value="Borealin_C"/>
</dbReference>
<comment type="subunit">
    <text evidence="2">Homodimer.</text>
</comment>
<protein>
    <recommendedName>
        <fullName evidence="8">alanine transaminase</fullName>
        <ecNumber evidence="8">2.6.1.2</ecNumber>
    </recommendedName>
    <alternativeName>
        <fullName evidence="12">Glutamate pyruvate transaminase 2</fullName>
    </alternativeName>
    <alternativeName>
        <fullName evidence="11">Glutamic--alanine transaminase 2</fullName>
    </alternativeName>
    <alternativeName>
        <fullName evidence="13">Glutamic--pyruvic transaminase 2</fullName>
    </alternativeName>
</protein>
<feature type="domain" description="Borealin C-terminal" evidence="17">
    <location>
        <begin position="949"/>
        <end position="1061"/>
    </location>
</feature>
<dbReference type="InterPro" id="IPR015421">
    <property type="entry name" value="PyrdxlP-dep_Trfase_major"/>
</dbReference>
<evidence type="ECO:0000256" key="8">
    <source>
        <dbReference type="ARBA" id="ARBA00026106"/>
    </source>
</evidence>
<dbReference type="PANTHER" id="PTHR11751:SF311">
    <property type="entry name" value="ALANINE AMINOTRANSFERASE 2"/>
    <property type="match status" value="1"/>
</dbReference>
<dbReference type="CDD" id="cd00609">
    <property type="entry name" value="AAT_like"/>
    <property type="match status" value="1"/>
</dbReference>
<keyword evidence="4" id="KW-0808">Transferase</keyword>
<comment type="pathway">
    <text evidence="6">Amino-acid degradation; L-alanine degradation via transaminase pathway; pyruvate from L-alanine: step 1/1.</text>
</comment>
<dbReference type="Pfam" id="PF10512">
    <property type="entry name" value="Borealin"/>
    <property type="match status" value="1"/>
</dbReference>
<evidence type="ECO:0000259" key="17">
    <source>
        <dbReference type="Pfam" id="PF10512"/>
    </source>
</evidence>
<dbReference type="Pfam" id="PF00155">
    <property type="entry name" value="Aminotran_1_2"/>
    <property type="match status" value="1"/>
</dbReference>
<feature type="compositionally biased region" description="Basic and acidic residues" evidence="14">
    <location>
        <begin position="960"/>
        <end position="970"/>
    </location>
</feature>
<dbReference type="PANTHER" id="PTHR11751">
    <property type="entry name" value="ALANINE AMINOTRANSFERASE"/>
    <property type="match status" value="1"/>
</dbReference>
<evidence type="ECO:0000256" key="7">
    <source>
        <dbReference type="ARBA" id="ARBA00025785"/>
    </source>
</evidence>
<dbReference type="GO" id="GO:0005737">
    <property type="term" value="C:cytoplasm"/>
    <property type="evidence" value="ECO:0007669"/>
    <property type="project" value="UniProtKB-ARBA"/>
</dbReference>
<keyword evidence="19" id="KW-1185">Reference proteome</keyword>
<feature type="domain" description="Aminotransferase class I/classII large" evidence="15">
    <location>
        <begin position="338"/>
        <end position="735"/>
    </location>
</feature>
<feature type="region of interest" description="Disordered" evidence="14">
    <location>
        <begin position="1"/>
        <end position="92"/>
    </location>
</feature>
<dbReference type="InterPro" id="IPR018851">
    <property type="entry name" value="Borealin_N"/>
</dbReference>
<evidence type="ECO:0000256" key="1">
    <source>
        <dbReference type="ARBA" id="ARBA00001933"/>
    </source>
</evidence>
<feature type="compositionally biased region" description="Polar residues" evidence="14">
    <location>
        <begin position="988"/>
        <end position="1007"/>
    </location>
</feature>
<evidence type="ECO:0000256" key="6">
    <source>
        <dbReference type="ARBA" id="ARBA00025708"/>
    </source>
</evidence>
<evidence type="ECO:0000256" key="13">
    <source>
        <dbReference type="ARBA" id="ARBA00082840"/>
    </source>
</evidence>
<dbReference type="GO" id="GO:0030170">
    <property type="term" value="F:pyridoxal phosphate binding"/>
    <property type="evidence" value="ECO:0007669"/>
    <property type="project" value="InterPro"/>
</dbReference>
<dbReference type="SUPFAM" id="SSF53383">
    <property type="entry name" value="PLP-dependent transferases"/>
    <property type="match status" value="1"/>
</dbReference>
<evidence type="ECO:0000256" key="11">
    <source>
        <dbReference type="ARBA" id="ARBA00076221"/>
    </source>
</evidence>
<feature type="compositionally biased region" description="Low complexity" evidence="14">
    <location>
        <begin position="44"/>
        <end position="62"/>
    </location>
</feature>
<dbReference type="InterPro" id="IPR004839">
    <property type="entry name" value="Aminotransferase_I/II_large"/>
</dbReference>
<dbReference type="Proteomes" id="UP001474421">
    <property type="component" value="Unassembled WGS sequence"/>
</dbReference>
<evidence type="ECO:0000256" key="5">
    <source>
        <dbReference type="ARBA" id="ARBA00022898"/>
    </source>
</evidence>
<reference evidence="18 19" key="1">
    <citation type="journal article" date="2024" name="Proc. Natl. Acad. Sci. U.S.A.">
        <title>The genetic regulatory architecture and epigenomic basis for age-related changes in rattlesnake venom.</title>
        <authorList>
            <person name="Hogan M.P."/>
            <person name="Holding M.L."/>
            <person name="Nystrom G.S."/>
            <person name="Colston T.J."/>
            <person name="Bartlett D.A."/>
            <person name="Mason A.J."/>
            <person name="Ellsworth S.A."/>
            <person name="Rautsaw R.M."/>
            <person name="Lawrence K.C."/>
            <person name="Strickland J.L."/>
            <person name="He B."/>
            <person name="Fraser P."/>
            <person name="Margres M.J."/>
            <person name="Gilbert D.M."/>
            <person name="Gibbs H.L."/>
            <person name="Parkinson C.L."/>
            <person name="Rokyta D.R."/>
        </authorList>
    </citation>
    <scope>NUCLEOTIDE SEQUENCE [LARGE SCALE GENOMIC DNA]</scope>
    <source>
        <strain evidence="18">DRR0105</strain>
    </source>
</reference>
<comment type="caution">
    <text evidence="18">The sequence shown here is derived from an EMBL/GenBank/DDBJ whole genome shotgun (WGS) entry which is preliminary data.</text>
</comment>
<dbReference type="Gene3D" id="3.90.1150.10">
    <property type="entry name" value="Aspartate Aminotransferase, domain 1"/>
    <property type="match status" value="1"/>
</dbReference>
<name>A0AAW1AU57_CROAD</name>
<sequence>MRTLIPSRDRFSKAEQKPETVGEAKPRPSSPRAKARGRFGGERSSSPTVFSSSRLRTPTPRSQDTRHPCSGSTLGEVVSSLPSSATAAPGNYKPHRAALHGWRNPHGQLLRGPAGWAAPDSESGRRSRGRRLIGELGGAPPLPCPPLLFLFFASGGAVPTRVHSLAFLHTGDLLCFSQGAGAGAMHRLSGLSREAAVAPLRLPERRAEAARFLARLATGKEPRRRRPLEAPRAVALPPMGTERAARPGLAGWSSAAAEAPALHLKEKAPREKILTLESMNPQVKAVEYAVRGPIVLKAGEIEKELRKGIKKPFTEVIKANIGDAHAMGQQPITFLRQVVALCTYPNLLDSPSFPEDSKKRARRILQGCGGNSLGSYSASQGINCIREDVAAYIERRDGGVPADPENIYLTTGASDGIATILKILVSGGGRSRTGVMIPIPQYPLYSAAISELDAIQVNYYLDEENCWALDANELRRSLYEAKAYCNPKVLCIINPGNPTGQVQNRKCIEEVIHFAWEEKLFLLADEVYQDNVYAENCQFHSFKKILYEMGPDYWNNVELASFHSTSKGYMGECGYRGGYMEVINLHPEIKGQLVKLLSVRLCPPVSGQAAMDVVVNPPVPGEESYAQFIKEKESVLSNLAMKAKLTEDLFNQVPGLHCNPLQGAMYAFPQIYIPAKAVEIAKVHQMAPDMFYCMKLLEETGICVVPGSGFGQREGTYHFRMTILPQVEKLKILLEKGACLPEGRVSINIPPPHLRSFWGGIIPRARRWSGQAQSSMALRKQLEDAKKRSADSGVEPDRNVLSKEQRHQRISLFLQDFDHQAKEHLQEMKKELASLLQMAEKAFRVELLALPPAMRKMKRKDLLDLKEEDAAAATAVATLEKSNCGIGNLHSPRLIRTNSKRVKVTTIVEYKEAKEDQGTQSKKTSQKIFKTKSLTSAITDKKGILCRSASVCSTPNMRRIERSASLREPPRSAPRFTSSGSKRFAQRGLSTGNSERTQTSSLRSSSMPPERSLPFINIPLSDGQTLCSSGDDIQNIDVQLLNNDTVQHIHTLVNQLTALCGKATVK</sequence>
<evidence type="ECO:0000259" key="16">
    <source>
        <dbReference type="Pfam" id="PF10444"/>
    </source>
</evidence>
<proteinExistence type="inferred from homology"/>
<evidence type="ECO:0000256" key="12">
    <source>
        <dbReference type="ARBA" id="ARBA00080230"/>
    </source>
</evidence>
<evidence type="ECO:0000256" key="10">
    <source>
        <dbReference type="ARBA" id="ARBA00053077"/>
    </source>
</evidence>
<dbReference type="FunFam" id="3.40.640.10:FF:000226">
    <property type="entry name" value="Alanine aminotransferase 2"/>
    <property type="match status" value="1"/>
</dbReference>
<dbReference type="InterPro" id="IPR015422">
    <property type="entry name" value="PyrdxlP-dep_Trfase_small"/>
</dbReference>
<evidence type="ECO:0000313" key="18">
    <source>
        <dbReference type="EMBL" id="KAK9392727.1"/>
    </source>
</evidence>
<dbReference type="EC" id="2.6.1.2" evidence="8"/>
<comment type="similarity">
    <text evidence="7">Belongs to the class-I pyridoxal-phosphate-dependent aminotransferase family. Alanine aminotransferase subfamily.</text>
</comment>
<feature type="domain" description="Borealin N-terminal" evidence="16">
    <location>
        <begin position="810"/>
        <end position="864"/>
    </location>
</feature>
<evidence type="ECO:0000256" key="14">
    <source>
        <dbReference type="SAM" id="MobiDB-lite"/>
    </source>
</evidence>
<comment type="function">
    <text evidence="10">Catalyzes the reversible transamination between alanine and 2-oxoglutarate to form pyruvate and glutamate.</text>
</comment>
<organism evidence="18 19">
    <name type="scientific">Crotalus adamanteus</name>
    <name type="common">Eastern diamondback rattlesnake</name>
    <dbReference type="NCBI Taxonomy" id="8729"/>
    <lineage>
        <taxon>Eukaryota</taxon>
        <taxon>Metazoa</taxon>
        <taxon>Chordata</taxon>
        <taxon>Craniata</taxon>
        <taxon>Vertebrata</taxon>
        <taxon>Euteleostomi</taxon>
        <taxon>Lepidosauria</taxon>
        <taxon>Squamata</taxon>
        <taxon>Bifurcata</taxon>
        <taxon>Unidentata</taxon>
        <taxon>Episquamata</taxon>
        <taxon>Toxicofera</taxon>
        <taxon>Serpentes</taxon>
        <taxon>Colubroidea</taxon>
        <taxon>Viperidae</taxon>
        <taxon>Crotalinae</taxon>
        <taxon>Crotalus</taxon>
    </lineage>
</organism>
<dbReference type="FunFam" id="1.10.287.1970:FF:000001">
    <property type="entry name" value="Alanine aminotransferase 2"/>
    <property type="match status" value="1"/>
</dbReference>
<evidence type="ECO:0000256" key="2">
    <source>
        <dbReference type="ARBA" id="ARBA00011738"/>
    </source>
</evidence>
<evidence type="ECO:0000256" key="9">
    <source>
        <dbReference type="ARBA" id="ARBA00047412"/>
    </source>
</evidence>
<dbReference type="InterPro" id="IPR015424">
    <property type="entry name" value="PyrdxlP-dep_Trfase"/>
</dbReference>
<dbReference type="EMBL" id="JAOTOJ010000015">
    <property type="protein sequence ID" value="KAK9392727.1"/>
    <property type="molecule type" value="Genomic_DNA"/>
</dbReference>
<feature type="region of interest" description="Disordered" evidence="14">
    <location>
        <begin position="779"/>
        <end position="798"/>
    </location>
</feature>
<dbReference type="FunFam" id="3.90.1150.10:FF:000345">
    <property type="entry name" value="Alanine aminotransferase 2"/>
    <property type="match status" value="1"/>
</dbReference>
<accession>A0AAW1AU57</accession>
<dbReference type="AlphaFoldDB" id="A0AAW1AU57"/>
<dbReference type="Gene3D" id="1.10.287.1970">
    <property type="match status" value="1"/>
</dbReference>
<dbReference type="InterPro" id="IPR045088">
    <property type="entry name" value="ALAT1/2-like"/>
</dbReference>
<comment type="cofactor">
    <cofactor evidence="1">
        <name>pyridoxal 5'-phosphate</name>
        <dbReference type="ChEBI" id="CHEBI:597326"/>
    </cofactor>
</comment>
<feature type="region of interest" description="Disordered" evidence="14">
    <location>
        <begin position="960"/>
        <end position="1015"/>
    </location>
</feature>
<keyword evidence="5" id="KW-0663">Pyridoxal phosphate</keyword>